<evidence type="ECO:0000313" key="3">
    <source>
        <dbReference type="Proteomes" id="UP000605784"/>
    </source>
</evidence>
<comment type="caution">
    <text evidence="2">The sequence shown here is derived from an EMBL/GenBank/DDBJ whole genome shotgun (WGS) entry which is preliminary data.</text>
</comment>
<reference evidence="2" key="1">
    <citation type="journal article" date="2014" name="Int. J. Syst. Evol. Microbiol.">
        <title>Complete genome sequence of Corynebacterium casei LMG S-19264T (=DSM 44701T), isolated from a smear-ripened cheese.</title>
        <authorList>
            <consortium name="US DOE Joint Genome Institute (JGI-PGF)"/>
            <person name="Walter F."/>
            <person name="Albersmeier A."/>
            <person name="Kalinowski J."/>
            <person name="Ruckert C."/>
        </authorList>
    </citation>
    <scope>NUCLEOTIDE SEQUENCE</scope>
    <source>
        <strain evidence="2">JCM 17820</strain>
    </source>
</reference>
<feature type="region of interest" description="Disordered" evidence="1">
    <location>
        <begin position="1"/>
        <end position="34"/>
    </location>
</feature>
<dbReference type="AlphaFoldDB" id="A0A830GHX7"/>
<dbReference type="RefSeq" id="WP_188994551.1">
    <property type="nucleotide sequence ID" value="NZ_BMOU01000001.1"/>
</dbReference>
<dbReference type="Proteomes" id="UP000605784">
    <property type="component" value="Unassembled WGS sequence"/>
</dbReference>
<reference evidence="2" key="2">
    <citation type="submission" date="2020-09" db="EMBL/GenBank/DDBJ databases">
        <authorList>
            <person name="Sun Q."/>
            <person name="Ohkuma M."/>
        </authorList>
    </citation>
    <scope>NUCLEOTIDE SEQUENCE</scope>
    <source>
        <strain evidence="2">JCM 17820</strain>
    </source>
</reference>
<protein>
    <submittedName>
        <fullName evidence="2">Uncharacterized protein</fullName>
    </submittedName>
</protein>
<evidence type="ECO:0000313" key="2">
    <source>
        <dbReference type="EMBL" id="GGN87824.1"/>
    </source>
</evidence>
<gene>
    <name evidence="2" type="ORF">GCM10009030_06890</name>
</gene>
<accession>A0A830GHX7</accession>
<organism evidence="2 3">
    <name type="scientific">Haloarcula pellucida</name>
    <dbReference type="NCBI Taxonomy" id="1427151"/>
    <lineage>
        <taxon>Archaea</taxon>
        <taxon>Methanobacteriati</taxon>
        <taxon>Methanobacteriota</taxon>
        <taxon>Stenosarchaea group</taxon>
        <taxon>Halobacteria</taxon>
        <taxon>Halobacteriales</taxon>
        <taxon>Haloarculaceae</taxon>
        <taxon>Haloarcula</taxon>
    </lineage>
</organism>
<dbReference type="InterPro" id="IPR043811">
    <property type="entry name" value="DUF5793"/>
</dbReference>
<sequence length="143" mass="15639">MRRDNFTVDIDSKPDDDGTPTISIDYDGPSGALRERLTTTTDGTLDADEVDVAFRRQAGADSGVLSLTNRLTGEFVLEVAAAVDEMQALVTAAERRDDDGEYEVRLTDSEGKSLVYEKRTLLVYDHDGSLLRQQSLIPGGVEL</sequence>
<proteinExistence type="predicted"/>
<feature type="compositionally biased region" description="Basic and acidic residues" evidence="1">
    <location>
        <begin position="1"/>
        <end position="16"/>
    </location>
</feature>
<dbReference type="EMBL" id="BMOU01000001">
    <property type="protein sequence ID" value="GGN87824.1"/>
    <property type="molecule type" value="Genomic_DNA"/>
</dbReference>
<evidence type="ECO:0000256" key="1">
    <source>
        <dbReference type="SAM" id="MobiDB-lite"/>
    </source>
</evidence>
<dbReference type="Pfam" id="PF19106">
    <property type="entry name" value="DUF5793"/>
    <property type="match status" value="1"/>
</dbReference>
<name>A0A830GHX7_9EURY</name>
<keyword evidence="3" id="KW-1185">Reference proteome</keyword>